<feature type="region of interest" description="Disordered" evidence="1">
    <location>
        <begin position="42"/>
        <end position="88"/>
    </location>
</feature>
<dbReference type="Proteomes" id="UP000008720">
    <property type="component" value="Chromosome"/>
</dbReference>
<protein>
    <submittedName>
        <fullName evidence="2">Uncharacterized protein</fullName>
    </submittedName>
</protein>
<evidence type="ECO:0000313" key="2">
    <source>
        <dbReference type="EMBL" id="ADR21080.1"/>
    </source>
</evidence>
<accession>E4TUX5</accession>
<feature type="compositionally biased region" description="Basic and acidic residues" evidence="1">
    <location>
        <begin position="65"/>
        <end position="88"/>
    </location>
</feature>
<dbReference type="HOGENOM" id="CLU_2465417_0_0_10"/>
<reference evidence="2 3" key="1">
    <citation type="journal article" date="2011" name="Stand. Genomic Sci.">
        <title>Complete genome sequence of Marivirga tractuosa type strain (H-43).</title>
        <authorList>
            <person name="Pagani I."/>
            <person name="Chertkov O."/>
            <person name="Lapidus A."/>
            <person name="Lucas S."/>
            <person name="Del Rio T.G."/>
            <person name="Tice H."/>
            <person name="Copeland A."/>
            <person name="Cheng J.F."/>
            <person name="Nolan M."/>
            <person name="Saunders E."/>
            <person name="Pitluck S."/>
            <person name="Held B."/>
            <person name="Goodwin L."/>
            <person name="Liolios K."/>
            <person name="Ovchinikova G."/>
            <person name="Ivanova N."/>
            <person name="Mavromatis K."/>
            <person name="Pati A."/>
            <person name="Chen A."/>
            <person name="Palaniappan K."/>
            <person name="Land M."/>
            <person name="Hauser L."/>
            <person name="Jeffries C.D."/>
            <person name="Detter J.C."/>
            <person name="Han C."/>
            <person name="Tapia R."/>
            <person name="Ngatchou-Djao O.D."/>
            <person name="Rohde M."/>
            <person name="Goker M."/>
            <person name="Spring S."/>
            <person name="Sikorski J."/>
            <person name="Woyke T."/>
            <person name="Bristow J."/>
            <person name="Eisen J.A."/>
            <person name="Markowitz V."/>
            <person name="Hugenholtz P."/>
            <person name="Klenk H.P."/>
            <person name="Kyrpides N.C."/>
        </authorList>
    </citation>
    <scope>NUCLEOTIDE SEQUENCE [LARGE SCALE GENOMIC DNA]</scope>
    <source>
        <strain evidence="3">ATCC 23168 / DSM 4126 / NBRC 15989 / NCIMB 1408 / VKM B-1430 / H-43</strain>
    </source>
</reference>
<organism evidence="2 3">
    <name type="scientific">Marivirga tractuosa (strain ATCC 23168 / DSM 4126 / NBRC 15989 / NCIMB 1408 / VKM B-1430 / H-43)</name>
    <name type="common">Microscilla tractuosa</name>
    <name type="synonym">Flexibacter tractuosus</name>
    <dbReference type="NCBI Taxonomy" id="643867"/>
    <lineage>
        <taxon>Bacteria</taxon>
        <taxon>Pseudomonadati</taxon>
        <taxon>Bacteroidota</taxon>
        <taxon>Cytophagia</taxon>
        <taxon>Cytophagales</taxon>
        <taxon>Marivirgaceae</taxon>
        <taxon>Marivirga</taxon>
    </lineage>
</organism>
<keyword evidence="3" id="KW-1185">Reference proteome</keyword>
<evidence type="ECO:0000256" key="1">
    <source>
        <dbReference type="SAM" id="MobiDB-lite"/>
    </source>
</evidence>
<evidence type="ECO:0000313" key="3">
    <source>
        <dbReference type="Proteomes" id="UP000008720"/>
    </source>
</evidence>
<dbReference type="KEGG" id="mtt:Ftrac_1085"/>
<gene>
    <name evidence="2" type="ordered locus">Ftrac_1085</name>
</gene>
<name>E4TUX5_MARTH</name>
<sequence length="88" mass="9805">MINKVKILLYSSANQIKRTIMKNYIFMLCSALIFLIASCGGSNSAKDTEKASTEQEEQIANEVVESSKEAKSDAEKTEKEVDKLLEDI</sequence>
<dbReference type="EMBL" id="CP002349">
    <property type="protein sequence ID" value="ADR21080.1"/>
    <property type="molecule type" value="Genomic_DNA"/>
</dbReference>
<proteinExistence type="predicted"/>
<dbReference type="STRING" id="643867.Ftrac_1085"/>
<dbReference type="AlphaFoldDB" id="E4TUX5"/>